<dbReference type="PANTHER" id="PTHR43289">
    <property type="entry name" value="MITOGEN-ACTIVATED PROTEIN KINASE KINASE KINASE 20-RELATED"/>
    <property type="match status" value="1"/>
</dbReference>
<reference evidence="9 10" key="1">
    <citation type="submission" date="2018-10" db="EMBL/GenBank/DDBJ databases">
        <title>Isolation from soil.</title>
        <authorList>
            <person name="Hu J."/>
        </authorList>
    </citation>
    <scope>NUCLEOTIDE SEQUENCE [LARGE SCALE GENOMIC DNA]</scope>
    <source>
        <strain evidence="9 10">NEAU-Ht49</strain>
    </source>
</reference>
<evidence type="ECO:0000259" key="8">
    <source>
        <dbReference type="PROSITE" id="PS50011"/>
    </source>
</evidence>
<feature type="domain" description="Protein kinase" evidence="8">
    <location>
        <begin position="27"/>
        <end position="287"/>
    </location>
</feature>
<protein>
    <recommendedName>
        <fullName evidence="1">non-specific serine/threonine protein kinase</fullName>
        <ecNumber evidence="1">2.7.11.1</ecNumber>
    </recommendedName>
</protein>
<dbReference type="Gene3D" id="3.30.200.20">
    <property type="entry name" value="Phosphorylase Kinase, domain 1"/>
    <property type="match status" value="1"/>
</dbReference>
<evidence type="ECO:0000313" key="9">
    <source>
        <dbReference type="EMBL" id="RMI44730.1"/>
    </source>
</evidence>
<accession>A0A3M2M6X8</accession>
<evidence type="ECO:0000256" key="6">
    <source>
        <dbReference type="ARBA" id="ARBA00022840"/>
    </source>
</evidence>
<dbReference type="Proteomes" id="UP000282674">
    <property type="component" value="Unassembled WGS sequence"/>
</dbReference>
<dbReference type="GO" id="GO:0005524">
    <property type="term" value="F:ATP binding"/>
    <property type="evidence" value="ECO:0007669"/>
    <property type="project" value="UniProtKB-KW"/>
</dbReference>
<evidence type="ECO:0000256" key="5">
    <source>
        <dbReference type="ARBA" id="ARBA00022777"/>
    </source>
</evidence>
<dbReference type="EC" id="2.7.11.1" evidence="1"/>
<proteinExistence type="predicted"/>
<dbReference type="GO" id="GO:0004674">
    <property type="term" value="F:protein serine/threonine kinase activity"/>
    <property type="evidence" value="ECO:0007669"/>
    <property type="project" value="UniProtKB-KW"/>
</dbReference>
<dbReference type="PROSITE" id="PS50011">
    <property type="entry name" value="PROTEIN_KINASE_DOM"/>
    <property type="match status" value="1"/>
</dbReference>
<keyword evidence="3" id="KW-0808">Transferase</keyword>
<evidence type="ECO:0000256" key="4">
    <source>
        <dbReference type="ARBA" id="ARBA00022741"/>
    </source>
</evidence>
<evidence type="ECO:0000256" key="7">
    <source>
        <dbReference type="SAM" id="MobiDB-lite"/>
    </source>
</evidence>
<organism evidence="9 10">
    <name type="scientific">Actinomadura harenae</name>
    <dbReference type="NCBI Taxonomy" id="2483351"/>
    <lineage>
        <taxon>Bacteria</taxon>
        <taxon>Bacillati</taxon>
        <taxon>Actinomycetota</taxon>
        <taxon>Actinomycetes</taxon>
        <taxon>Streptosporangiales</taxon>
        <taxon>Thermomonosporaceae</taxon>
        <taxon>Actinomadura</taxon>
    </lineage>
</organism>
<gene>
    <name evidence="9" type="ORF">EBO15_12345</name>
</gene>
<dbReference type="InterPro" id="IPR000719">
    <property type="entry name" value="Prot_kinase_dom"/>
</dbReference>
<evidence type="ECO:0000313" key="10">
    <source>
        <dbReference type="Proteomes" id="UP000282674"/>
    </source>
</evidence>
<dbReference type="SMART" id="SM00220">
    <property type="entry name" value="S_TKc"/>
    <property type="match status" value="1"/>
</dbReference>
<keyword evidence="10" id="KW-1185">Reference proteome</keyword>
<keyword evidence="6" id="KW-0067">ATP-binding</keyword>
<keyword evidence="5 9" id="KW-0418">Kinase</keyword>
<evidence type="ECO:0000256" key="2">
    <source>
        <dbReference type="ARBA" id="ARBA00022527"/>
    </source>
</evidence>
<dbReference type="EMBL" id="RFFG01000017">
    <property type="protein sequence ID" value="RMI44730.1"/>
    <property type="molecule type" value="Genomic_DNA"/>
</dbReference>
<dbReference type="InterPro" id="IPR008271">
    <property type="entry name" value="Ser/Thr_kinase_AS"/>
</dbReference>
<dbReference type="Pfam" id="PF00069">
    <property type="entry name" value="Pkinase"/>
    <property type="match status" value="1"/>
</dbReference>
<evidence type="ECO:0000256" key="3">
    <source>
        <dbReference type="ARBA" id="ARBA00022679"/>
    </source>
</evidence>
<keyword evidence="4" id="KW-0547">Nucleotide-binding</keyword>
<dbReference type="SUPFAM" id="SSF56112">
    <property type="entry name" value="Protein kinase-like (PK-like)"/>
    <property type="match status" value="1"/>
</dbReference>
<dbReference type="AlphaFoldDB" id="A0A3M2M6X8"/>
<feature type="region of interest" description="Disordered" evidence="7">
    <location>
        <begin position="299"/>
        <end position="339"/>
    </location>
</feature>
<sequence length="557" mass="59734">MWNMSRGLTTDNHLMGGEGLIPLARRYRLLSEAGRGGMGTVWRAHDELLDRDVAVKEVRLPERLTTGERRLACRRMVEEARATAALRHPGVVQIFDIVMEDGRPWIIMEFIRARSLHQVLAQDGPLPAARAAEVGLALLSVLRAAHAEGILHRDVKPSNVLLCEDGRVLLSDFGLAVHTDDGVRGGRGDDTLVSGIEGSPAYLSPERVRGLPSVVASDLWALGATLYAAVEGRSPFLRSHALASMVAVLLGEYEPPRLACALSPIVAGLLREDPAERLSAEAVEALLRDALRTLSAVPGTLSAPEAPDEEETPDTPDTPDAVAEPDEEDEPPGEKEPEAGYVLYDLGGTSLVAGGTGRGAHRRTTVRTPASRRPRFGALLGLSAALAGVAALGAWSARWTSVSKSASSVVQPFPGVSDQTTVYHADGAFSVEVPADWSTRRISGGVAWTGPVDGEGMTIVRAPGDALTGLHAAERRAADDGAYPGYHRLRIESAPDLAPGAAEWEFTWDRDGGSHALRSRVAGYEFFFYTHASRWTPGARLYDRILRSFDPEPSTGE</sequence>
<dbReference type="InterPro" id="IPR011009">
    <property type="entry name" value="Kinase-like_dom_sf"/>
</dbReference>
<name>A0A3M2M6X8_9ACTN</name>
<evidence type="ECO:0000256" key="1">
    <source>
        <dbReference type="ARBA" id="ARBA00012513"/>
    </source>
</evidence>
<keyword evidence="2 9" id="KW-0723">Serine/threonine-protein kinase</keyword>
<dbReference type="CDD" id="cd14014">
    <property type="entry name" value="STKc_PknB_like"/>
    <property type="match status" value="1"/>
</dbReference>
<dbReference type="Gene3D" id="1.10.510.10">
    <property type="entry name" value="Transferase(Phosphotransferase) domain 1"/>
    <property type="match status" value="1"/>
</dbReference>
<comment type="caution">
    <text evidence="9">The sequence shown here is derived from an EMBL/GenBank/DDBJ whole genome shotgun (WGS) entry which is preliminary data.</text>
</comment>
<dbReference type="PANTHER" id="PTHR43289:SF6">
    <property type="entry name" value="SERINE_THREONINE-PROTEIN KINASE NEKL-3"/>
    <property type="match status" value="1"/>
</dbReference>
<dbReference type="PROSITE" id="PS00108">
    <property type="entry name" value="PROTEIN_KINASE_ST"/>
    <property type="match status" value="1"/>
</dbReference>